<dbReference type="PANTHER" id="PTHR10890">
    <property type="entry name" value="CYSTEINYL-TRNA SYNTHETASE"/>
    <property type="match status" value="1"/>
</dbReference>
<dbReference type="InterPro" id="IPR032678">
    <property type="entry name" value="tRNA-synt_1_cat_dom"/>
</dbReference>
<dbReference type="PANTHER" id="PTHR10890:SF26">
    <property type="entry name" value="CYSTEINE--TRNA LIGASE 1, CYTOPLASMIC-RELATED"/>
    <property type="match status" value="1"/>
</dbReference>
<evidence type="ECO:0000313" key="5">
    <source>
        <dbReference type="EMBL" id="ACR36636.1"/>
    </source>
</evidence>
<dbReference type="ExpressionAtlas" id="C4J636">
    <property type="expression patterns" value="baseline and differential"/>
</dbReference>
<accession>C4J636</accession>
<dbReference type="InterPro" id="IPR024909">
    <property type="entry name" value="Cys-tRNA/MSH_ligase"/>
</dbReference>
<dbReference type="GO" id="GO:0005524">
    <property type="term" value="F:ATP binding"/>
    <property type="evidence" value="ECO:0007669"/>
    <property type="project" value="UniProtKB-KW"/>
</dbReference>
<dbReference type="GO" id="GO:0016874">
    <property type="term" value="F:ligase activity"/>
    <property type="evidence" value="ECO:0007669"/>
    <property type="project" value="UniProtKB-KW"/>
</dbReference>
<keyword evidence="2" id="KW-0547">Nucleotide-binding</keyword>
<dbReference type="AlphaFoldDB" id="C4J636"/>
<dbReference type="Pfam" id="PF01406">
    <property type="entry name" value="tRNA-synt_1e"/>
    <property type="match status" value="1"/>
</dbReference>
<reference evidence="5" key="1">
    <citation type="journal article" date="2009" name="PLoS Genet.">
        <title>Sequencing, mapping, and analysis of 27,455 maize full-length cDNAs.</title>
        <authorList>
            <person name="Soderlund C."/>
            <person name="Descour A."/>
            <person name="Kudrna D."/>
            <person name="Bomhoff M."/>
            <person name="Boyd L."/>
            <person name="Currie J."/>
            <person name="Angelova A."/>
            <person name="Collura K."/>
            <person name="Wissotski M."/>
            <person name="Ashley E."/>
            <person name="Morrow D."/>
            <person name="Fernandes J."/>
            <person name="Walbot V."/>
            <person name="Yu Y."/>
        </authorList>
    </citation>
    <scope>NUCLEOTIDE SEQUENCE</scope>
    <source>
        <strain evidence="5">B73</strain>
    </source>
</reference>
<keyword evidence="3" id="KW-0067">ATP-binding</keyword>
<dbReference type="Gene3D" id="3.40.50.620">
    <property type="entry name" value="HUPs"/>
    <property type="match status" value="1"/>
</dbReference>
<name>C4J636_MAIZE</name>
<dbReference type="PRINTS" id="PR00983">
    <property type="entry name" value="TRNASYNTHCYS"/>
</dbReference>
<keyword evidence="1" id="KW-0436">Ligase</keyword>
<dbReference type="HOGENOM" id="CLU_1557550_0_0_1"/>
<dbReference type="SUPFAM" id="SSF52374">
    <property type="entry name" value="Nucleotidylyl transferase"/>
    <property type="match status" value="1"/>
</dbReference>
<evidence type="ECO:0000259" key="4">
    <source>
        <dbReference type="Pfam" id="PF01406"/>
    </source>
</evidence>
<sequence length="178" mass="20299">MTEAQSPLSATMAKEAQSSPSATVAQATALPQLVLFNSLTKREEPFQPRVEGKVGMYVCGVTPYDFSHIGHARAYVAFDVLYRYLKFLGYEVEYVRNFTDIDDKIIKRANERGETVTSLSSRFINEFLLDMTELQCLPPTCEPRVTEHIEHIIELITKVQYCCELKKGQTLCRRLSHE</sequence>
<evidence type="ECO:0000256" key="2">
    <source>
        <dbReference type="ARBA" id="ARBA00022741"/>
    </source>
</evidence>
<dbReference type="InterPro" id="IPR014729">
    <property type="entry name" value="Rossmann-like_a/b/a_fold"/>
</dbReference>
<organism evidence="5">
    <name type="scientific">Zea mays</name>
    <name type="common">Maize</name>
    <dbReference type="NCBI Taxonomy" id="4577"/>
    <lineage>
        <taxon>Eukaryota</taxon>
        <taxon>Viridiplantae</taxon>
        <taxon>Streptophyta</taxon>
        <taxon>Embryophyta</taxon>
        <taxon>Tracheophyta</taxon>
        <taxon>Spermatophyta</taxon>
        <taxon>Magnoliopsida</taxon>
        <taxon>Liliopsida</taxon>
        <taxon>Poales</taxon>
        <taxon>Poaceae</taxon>
        <taxon>PACMAD clade</taxon>
        <taxon>Panicoideae</taxon>
        <taxon>Andropogonodae</taxon>
        <taxon>Andropogoneae</taxon>
        <taxon>Tripsacinae</taxon>
        <taxon>Zea</taxon>
    </lineage>
</organism>
<evidence type="ECO:0000256" key="1">
    <source>
        <dbReference type="ARBA" id="ARBA00022598"/>
    </source>
</evidence>
<dbReference type="EMBL" id="BT086283">
    <property type="protein sequence ID" value="ACR36636.1"/>
    <property type="molecule type" value="mRNA"/>
</dbReference>
<evidence type="ECO:0000256" key="3">
    <source>
        <dbReference type="ARBA" id="ARBA00022840"/>
    </source>
</evidence>
<feature type="domain" description="tRNA synthetases class I catalytic" evidence="4">
    <location>
        <begin position="46"/>
        <end position="159"/>
    </location>
</feature>
<protein>
    <recommendedName>
        <fullName evidence="4">tRNA synthetases class I catalytic domain-containing protein</fullName>
    </recommendedName>
</protein>
<proteinExistence type="evidence at transcript level"/>